<proteinExistence type="predicted"/>
<evidence type="ECO:0000313" key="2">
    <source>
        <dbReference type="Proteomes" id="UP001497680"/>
    </source>
</evidence>
<comment type="caution">
    <text evidence="1">The sequence shown here is derived from an EMBL/GenBank/DDBJ whole genome shotgun (WGS) entry which is preliminary data.</text>
</comment>
<organism evidence="1 2">
    <name type="scientific">Hypoxylon rubiginosum</name>
    <dbReference type="NCBI Taxonomy" id="110542"/>
    <lineage>
        <taxon>Eukaryota</taxon>
        <taxon>Fungi</taxon>
        <taxon>Dikarya</taxon>
        <taxon>Ascomycota</taxon>
        <taxon>Pezizomycotina</taxon>
        <taxon>Sordariomycetes</taxon>
        <taxon>Xylariomycetidae</taxon>
        <taxon>Xylariales</taxon>
        <taxon>Hypoxylaceae</taxon>
        <taxon>Hypoxylon</taxon>
    </lineage>
</organism>
<sequence length="240" mass="26168">MATQQVVDLTTEEATTEATTEATKPLILLVSLNLASSFDDDYASLCSQLKSKANLQRVEEKSLAIRLLSKNPRPLAVLVTDESIALDKNSRAWEAVSRYVLQGGTAVVMGHFPCFISPDQLRPFFAKAGVPWDALWDRHTTVVLNKETVGDDLAARLPPRYNQKALFIRNVEPTDIWYVMSDDSVVKSYVFAPAPIEENVHGETSVALKCVGTGKLGYIGDVNAGEELTAIVLAMCGLPA</sequence>
<evidence type="ECO:0000313" key="1">
    <source>
        <dbReference type="EMBL" id="KAI6083823.1"/>
    </source>
</evidence>
<reference evidence="1 2" key="1">
    <citation type="journal article" date="2022" name="New Phytol.">
        <title>Ecological generalism drives hyperdiversity of secondary metabolite gene clusters in xylarialean endophytes.</title>
        <authorList>
            <person name="Franco M.E.E."/>
            <person name="Wisecaver J.H."/>
            <person name="Arnold A.E."/>
            <person name="Ju Y.M."/>
            <person name="Slot J.C."/>
            <person name="Ahrendt S."/>
            <person name="Moore L.P."/>
            <person name="Eastman K.E."/>
            <person name="Scott K."/>
            <person name="Konkel Z."/>
            <person name="Mondo S.J."/>
            <person name="Kuo A."/>
            <person name="Hayes R.D."/>
            <person name="Haridas S."/>
            <person name="Andreopoulos B."/>
            <person name="Riley R."/>
            <person name="LaButti K."/>
            <person name="Pangilinan J."/>
            <person name="Lipzen A."/>
            <person name="Amirebrahimi M."/>
            <person name="Yan J."/>
            <person name="Adam C."/>
            <person name="Keymanesh K."/>
            <person name="Ng V."/>
            <person name="Louie K."/>
            <person name="Northen T."/>
            <person name="Drula E."/>
            <person name="Henrissat B."/>
            <person name="Hsieh H.M."/>
            <person name="Youens-Clark K."/>
            <person name="Lutzoni F."/>
            <person name="Miadlikowska J."/>
            <person name="Eastwood D.C."/>
            <person name="Hamelin R.C."/>
            <person name="Grigoriev I.V."/>
            <person name="U'Ren J.M."/>
        </authorList>
    </citation>
    <scope>NUCLEOTIDE SEQUENCE [LARGE SCALE GENOMIC DNA]</scope>
    <source>
        <strain evidence="1 2">ER1909</strain>
    </source>
</reference>
<name>A0ACC0CTU3_9PEZI</name>
<dbReference type="Proteomes" id="UP001497680">
    <property type="component" value="Unassembled WGS sequence"/>
</dbReference>
<protein>
    <submittedName>
        <fullName evidence="1">Uncharacterized protein</fullName>
    </submittedName>
</protein>
<accession>A0ACC0CTU3</accession>
<dbReference type="EMBL" id="MU394346">
    <property type="protein sequence ID" value="KAI6083823.1"/>
    <property type="molecule type" value="Genomic_DNA"/>
</dbReference>
<gene>
    <name evidence="1" type="ORF">F4821DRAFT_280557</name>
</gene>
<keyword evidence="2" id="KW-1185">Reference proteome</keyword>